<reference evidence="2 3" key="1">
    <citation type="submission" date="2020-08" db="EMBL/GenBank/DDBJ databases">
        <title>Genomic Encyclopedia of Type Strains, Phase IV (KMG-IV): sequencing the most valuable type-strain genomes for metagenomic binning, comparative biology and taxonomic classification.</title>
        <authorList>
            <person name="Goeker M."/>
        </authorList>
    </citation>
    <scope>NUCLEOTIDE SEQUENCE [LARGE SCALE GENOMIC DNA]</scope>
    <source>
        <strain evidence="2 3">DSM 15867</strain>
    </source>
</reference>
<accession>A0A7W7EYD2</accession>
<dbReference type="InterPro" id="IPR025364">
    <property type="entry name" value="DUF4268"/>
</dbReference>
<dbReference type="GO" id="GO:0003676">
    <property type="term" value="F:nucleic acid binding"/>
    <property type="evidence" value="ECO:0007669"/>
    <property type="project" value="InterPro"/>
</dbReference>
<dbReference type="AlphaFoldDB" id="A0A7W7EYD2"/>
<name>A0A7W7EYD2_9SPHN</name>
<proteinExistence type="predicted"/>
<comment type="caution">
    <text evidence="2">The sequence shown here is derived from an EMBL/GenBank/DDBJ whole genome shotgun (WGS) entry which is preliminary data.</text>
</comment>
<evidence type="ECO:0000313" key="2">
    <source>
        <dbReference type="EMBL" id="MBB4618527.1"/>
    </source>
</evidence>
<gene>
    <name evidence="2" type="ORF">GGQ96_002670</name>
</gene>
<protein>
    <recommendedName>
        <fullName evidence="1">DUF4268 domain-containing protein</fullName>
    </recommendedName>
</protein>
<organism evidence="2 3">
    <name type="scientific">Sphingomonas abaci</name>
    <dbReference type="NCBI Taxonomy" id="237611"/>
    <lineage>
        <taxon>Bacteria</taxon>
        <taxon>Pseudomonadati</taxon>
        <taxon>Pseudomonadota</taxon>
        <taxon>Alphaproteobacteria</taxon>
        <taxon>Sphingomonadales</taxon>
        <taxon>Sphingomonadaceae</taxon>
        <taxon>Sphingomonas</taxon>
    </lineage>
</organism>
<dbReference type="Gene3D" id="3.40.1350.10">
    <property type="match status" value="1"/>
</dbReference>
<dbReference type="Pfam" id="PF14088">
    <property type="entry name" value="DUF4268"/>
    <property type="match status" value="1"/>
</dbReference>
<dbReference type="InterPro" id="IPR011856">
    <property type="entry name" value="tRNA_endonuc-like_dom_sf"/>
</dbReference>
<dbReference type="RefSeq" id="WP_184115454.1">
    <property type="nucleotide sequence ID" value="NZ_JACHNY010000005.1"/>
</dbReference>
<dbReference type="EMBL" id="JACHNY010000005">
    <property type="protein sequence ID" value="MBB4618527.1"/>
    <property type="molecule type" value="Genomic_DNA"/>
</dbReference>
<evidence type="ECO:0000313" key="3">
    <source>
        <dbReference type="Proteomes" id="UP000574769"/>
    </source>
</evidence>
<keyword evidence="3" id="KW-1185">Reference proteome</keyword>
<feature type="domain" description="DUF4268" evidence="1">
    <location>
        <begin position="178"/>
        <end position="310"/>
    </location>
</feature>
<evidence type="ECO:0000259" key="1">
    <source>
        <dbReference type="Pfam" id="PF14088"/>
    </source>
</evidence>
<dbReference type="Proteomes" id="UP000574769">
    <property type="component" value="Unassembled WGS sequence"/>
</dbReference>
<sequence length="340" mass="38684">MTPKLGKMQRVNVRDAWLNEAQHFTPWLASEVGIELLQDALDVDLEVHATEKSVGGFKADILAKRTDTTDDHWVLIENQLERTDHRHLGQLLTYAAGLDAATIVWVAERFDEQHRAALDWLNEITSDKFEFFGLEIELWQIDGSPPAPMFNVVAQPNEWSREVKQKAESATSDLKQQQQRFWADLKARLDEKKSKIRSRKVRPQHWADYSIGKHGAWLTATINSQKKWVSAEFNFRGPAGKVWFDELLASRAEVDAALGPDVAWQRLEGRQQSRIALYRKNTDPTNEAEWPIQQSWLIEKLELLYQVFGPLAAKLSDGNGATGAEYPYVDSAGIEGHEAL</sequence>